<dbReference type="HOGENOM" id="CLU_2999486_0_0_1"/>
<dbReference type="AlphaFoldDB" id="A0A072UMD1"/>
<organism evidence="1 3">
    <name type="scientific">Medicago truncatula</name>
    <name type="common">Barrel medic</name>
    <name type="synonym">Medicago tribuloides</name>
    <dbReference type="NCBI Taxonomy" id="3880"/>
    <lineage>
        <taxon>Eukaryota</taxon>
        <taxon>Viridiplantae</taxon>
        <taxon>Streptophyta</taxon>
        <taxon>Embryophyta</taxon>
        <taxon>Tracheophyta</taxon>
        <taxon>Spermatophyta</taxon>
        <taxon>Magnoliopsida</taxon>
        <taxon>eudicotyledons</taxon>
        <taxon>Gunneridae</taxon>
        <taxon>Pentapetalae</taxon>
        <taxon>rosids</taxon>
        <taxon>fabids</taxon>
        <taxon>Fabales</taxon>
        <taxon>Fabaceae</taxon>
        <taxon>Papilionoideae</taxon>
        <taxon>50 kb inversion clade</taxon>
        <taxon>NPAAA clade</taxon>
        <taxon>Hologalegina</taxon>
        <taxon>IRL clade</taxon>
        <taxon>Trifolieae</taxon>
        <taxon>Medicago</taxon>
    </lineage>
</organism>
<evidence type="ECO:0000313" key="1">
    <source>
        <dbReference type="EMBL" id="KEH30546.1"/>
    </source>
</evidence>
<keyword evidence="3" id="KW-1185">Reference proteome</keyword>
<dbReference type="EMBL" id="CM001220">
    <property type="protein sequence ID" value="KEH30546.1"/>
    <property type="molecule type" value="Genomic_DNA"/>
</dbReference>
<sequence length="57" mass="6539">MSFAEPLIIEKCIHLFDIACFGNKLMVVACEVLKEIKFEFSAMDYFSFSSSGYFVIQ</sequence>
<accession>A0A072UMD1</accession>
<reference evidence="1 3" key="1">
    <citation type="journal article" date="2011" name="Nature">
        <title>The Medicago genome provides insight into the evolution of rhizobial symbioses.</title>
        <authorList>
            <person name="Young N.D."/>
            <person name="Debelle F."/>
            <person name="Oldroyd G.E."/>
            <person name="Geurts R."/>
            <person name="Cannon S.B."/>
            <person name="Udvardi M.K."/>
            <person name="Benedito V.A."/>
            <person name="Mayer K.F."/>
            <person name="Gouzy J."/>
            <person name="Schoof H."/>
            <person name="Van de Peer Y."/>
            <person name="Proost S."/>
            <person name="Cook D.R."/>
            <person name="Meyers B.C."/>
            <person name="Spannagl M."/>
            <person name="Cheung F."/>
            <person name="De Mita S."/>
            <person name="Krishnakumar V."/>
            <person name="Gundlach H."/>
            <person name="Zhou S."/>
            <person name="Mudge J."/>
            <person name="Bharti A.K."/>
            <person name="Murray J.D."/>
            <person name="Naoumkina M.A."/>
            <person name="Rosen B."/>
            <person name="Silverstein K.A."/>
            <person name="Tang H."/>
            <person name="Rombauts S."/>
            <person name="Zhao P.X."/>
            <person name="Zhou P."/>
            <person name="Barbe V."/>
            <person name="Bardou P."/>
            <person name="Bechner M."/>
            <person name="Bellec A."/>
            <person name="Berger A."/>
            <person name="Berges H."/>
            <person name="Bidwell S."/>
            <person name="Bisseling T."/>
            <person name="Choisne N."/>
            <person name="Couloux A."/>
            <person name="Denny R."/>
            <person name="Deshpande S."/>
            <person name="Dai X."/>
            <person name="Doyle J.J."/>
            <person name="Dudez A.M."/>
            <person name="Farmer A.D."/>
            <person name="Fouteau S."/>
            <person name="Franken C."/>
            <person name="Gibelin C."/>
            <person name="Gish J."/>
            <person name="Goldstein S."/>
            <person name="Gonzalez A.J."/>
            <person name="Green P.J."/>
            <person name="Hallab A."/>
            <person name="Hartog M."/>
            <person name="Hua A."/>
            <person name="Humphray S.J."/>
            <person name="Jeong D.H."/>
            <person name="Jing Y."/>
            <person name="Jocker A."/>
            <person name="Kenton S.M."/>
            <person name="Kim D.J."/>
            <person name="Klee K."/>
            <person name="Lai H."/>
            <person name="Lang C."/>
            <person name="Lin S."/>
            <person name="Macmil S.L."/>
            <person name="Magdelenat G."/>
            <person name="Matthews L."/>
            <person name="McCorrison J."/>
            <person name="Monaghan E.L."/>
            <person name="Mun J.H."/>
            <person name="Najar F.Z."/>
            <person name="Nicholson C."/>
            <person name="Noirot C."/>
            <person name="O'Bleness M."/>
            <person name="Paule C.R."/>
            <person name="Poulain J."/>
            <person name="Prion F."/>
            <person name="Qin B."/>
            <person name="Qu C."/>
            <person name="Retzel E.F."/>
            <person name="Riddle C."/>
            <person name="Sallet E."/>
            <person name="Samain S."/>
            <person name="Samson N."/>
            <person name="Sanders I."/>
            <person name="Saurat O."/>
            <person name="Scarpelli C."/>
            <person name="Schiex T."/>
            <person name="Segurens B."/>
            <person name="Severin A.J."/>
            <person name="Sherrier D.J."/>
            <person name="Shi R."/>
            <person name="Sims S."/>
            <person name="Singer S.R."/>
            <person name="Sinharoy S."/>
            <person name="Sterck L."/>
            <person name="Viollet A."/>
            <person name="Wang B.B."/>
            <person name="Wang K."/>
            <person name="Wang M."/>
            <person name="Wang X."/>
            <person name="Warfsmann J."/>
            <person name="Weissenbach J."/>
            <person name="White D.D."/>
            <person name="White J.D."/>
            <person name="Wiley G.B."/>
            <person name="Wincker P."/>
            <person name="Xing Y."/>
            <person name="Yang L."/>
            <person name="Yao Z."/>
            <person name="Ying F."/>
            <person name="Zhai J."/>
            <person name="Zhou L."/>
            <person name="Zuber A."/>
            <person name="Denarie J."/>
            <person name="Dixon R.A."/>
            <person name="May G.D."/>
            <person name="Schwartz D.C."/>
            <person name="Rogers J."/>
            <person name="Quetier F."/>
            <person name="Town C.D."/>
            <person name="Roe B.A."/>
        </authorList>
    </citation>
    <scope>NUCLEOTIDE SEQUENCE [LARGE SCALE GENOMIC DNA]</scope>
    <source>
        <strain evidence="1">A17</strain>
        <strain evidence="2 3">cv. Jemalong A17</strain>
    </source>
</reference>
<reference evidence="1 3" key="2">
    <citation type="journal article" date="2014" name="BMC Genomics">
        <title>An improved genome release (version Mt4.0) for the model legume Medicago truncatula.</title>
        <authorList>
            <person name="Tang H."/>
            <person name="Krishnakumar V."/>
            <person name="Bidwell S."/>
            <person name="Rosen B."/>
            <person name="Chan A."/>
            <person name="Zhou S."/>
            <person name="Gentzbittel L."/>
            <person name="Childs K.L."/>
            <person name="Yandell M."/>
            <person name="Gundlach H."/>
            <person name="Mayer K.F."/>
            <person name="Schwartz D.C."/>
            <person name="Town C.D."/>
        </authorList>
    </citation>
    <scope>GENOME REANNOTATION</scope>
    <source>
        <strain evidence="1">A17</strain>
        <strain evidence="2 3">cv. Jemalong A17</strain>
    </source>
</reference>
<evidence type="ECO:0000313" key="3">
    <source>
        <dbReference type="Proteomes" id="UP000002051"/>
    </source>
</evidence>
<reference evidence="2" key="3">
    <citation type="submission" date="2015-04" db="UniProtKB">
        <authorList>
            <consortium name="EnsemblPlants"/>
        </authorList>
    </citation>
    <scope>IDENTIFICATION</scope>
    <source>
        <strain evidence="2">cv. Jemalong A17</strain>
    </source>
</reference>
<protein>
    <submittedName>
        <fullName evidence="1 2">Uncharacterized protein</fullName>
    </submittedName>
</protein>
<proteinExistence type="predicted"/>
<name>A0A072UMD1_MEDTR</name>
<evidence type="ECO:0000313" key="2">
    <source>
        <dbReference type="EnsemblPlants" id="KEH30546"/>
    </source>
</evidence>
<gene>
    <name evidence="1" type="ordered locus">MTR_4g074180</name>
</gene>
<dbReference type="Proteomes" id="UP000002051">
    <property type="component" value="Chromosome 4"/>
</dbReference>
<dbReference type="EnsemblPlants" id="KEH30546">
    <property type="protein sequence ID" value="KEH30546"/>
    <property type="gene ID" value="MTR_4g074180"/>
</dbReference>